<evidence type="ECO:0008006" key="7">
    <source>
        <dbReference type="Google" id="ProtNLM"/>
    </source>
</evidence>
<dbReference type="Proteomes" id="UP000761534">
    <property type="component" value="Unassembled WGS sequence"/>
</dbReference>
<dbReference type="PANTHER" id="PTHR13107:SF0">
    <property type="entry name" value="N6-ADENOSINE-METHYLTRANSFERASE NON-CATALYTIC SUBUNIT"/>
    <property type="match status" value="1"/>
</dbReference>
<evidence type="ECO:0000256" key="4">
    <source>
        <dbReference type="SAM" id="MobiDB-lite"/>
    </source>
</evidence>
<dbReference type="GO" id="GO:0036396">
    <property type="term" value="C:RNA N6-methyladenosine methyltransferase complex"/>
    <property type="evidence" value="ECO:0007669"/>
    <property type="project" value="TreeGrafter"/>
</dbReference>
<comment type="subcellular location">
    <subcellularLocation>
        <location evidence="1">Nucleus</location>
    </subcellularLocation>
</comment>
<dbReference type="PROSITE" id="PS51143">
    <property type="entry name" value="MT_A70"/>
    <property type="match status" value="1"/>
</dbReference>
<dbReference type="GO" id="GO:0003729">
    <property type="term" value="F:mRNA binding"/>
    <property type="evidence" value="ECO:0007669"/>
    <property type="project" value="TreeGrafter"/>
</dbReference>
<evidence type="ECO:0000256" key="1">
    <source>
        <dbReference type="ARBA" id="ARBA00004123"/>
    </source>
</evidence>
<comment type="similarity">
    <text evidence="3">Belongs to the MT-A70-like family.</text>
</comment>
<sequence length="396" mass="43651">MSVSTNLYLTSSSFNPGSQSPSGSLSAASTCSNMSSSAGSVRTLSSGEETVLSSSGTTAVGGNTIKKPHEPTSGKASGAASSGRQTGSGSASGWDAAEHNFGNDYCDHYLRSGVLPQSHIRNIVEPLTGYPKLQRLHELKQTHNRKHAGKAFGRRVAPEDMAEELFKWTNQSGNLNFDVVMVNGCLDNYPDYDTLVNLPIQKITPRPSILLLWVPGPALELGRAVLEHWGFRRSEDIVYFVTDRQSLHFPQGPAKSPKDAITKSTWHCLMGLKGTLRRSEDSDLINCNIDTDVILETSAERPNVVPEAIYHTIENFALMNRRIHIIPSYSTFEKPVRPRPGWVIMSPDILLDNFDPQSYTHQANSLGYRVPVDPEIDSLRPKTPPKMKRNNHNNNK</sequence>
<feature type="compositionally biased region" description="Polar residues" evidence="4">
    <location>
        <begin position="42"/>
        <end position="61"/>
    </location>
</feature>
<reference evidence="5" key="1">
    <citation type="journal article" date="2019" name="G3 (Bethesda)">
        <title>Genome Assemblies of Two Rare Opportunistic Yeast Pathogens: Diutina rugosa (syn. Candida rugosa) and Trichomonascus ciferrii (syn. Candida ciferrii).</title>
        <authorList>
            <person name="Mixao V."/>
            <person name="Saus E."/>
            <person name="Hansen A.P."/>
            <person name="Lass-Florl C."/>
            <person name="Gabaldon T."/>
        </authorList>
    </citation>
    <scope>NUCLEOTIDE SEQUENCE</scope>
    <source>
        <strain evidence="5">CBS 4856</strain>
    </source>
</reference>
<dbReference type="VEuPathDB" id="FungiDB:TRICI_002818"/>
<name>A0A642VAQ9_9ASCO</name>
<keyword evidence="6" id="KW-1185">Reference proteome</keyword>
<organism evidence="5 6">
    <name type="scientific">Trichomonascus ciferrii</name>
    <dbReference type="NCBI Taxonomy" id="44093"/>
    <lineage>
        <taxon>Eukaryota</taxon>
        <taxon>Fungi</taxon>
        <taxon>Dikarya</taxon>
        <taxon>Ascomycota</taxon>
        <taxon>Saccharomycotina</taxon>
        <taxon>Dipodascomycetes</taxon>
        <taxon>Dipodascales</taxon>
        <taxon>Trichomonascaceae</taxon>
        <taxon>Trichomonascus</taxon>
        <taxon>Trichomonascus ciferrii complex</taxon>
    </lineage>
</organism>
<dbReference type="PANTHER" id="PTHR13107">
    <property type="entry name" value="N6-ADENOSINE-METHYLTRANSFERASE NON-CATALYTIC SUBUNIT"/>
    <property type="match status" value="1"/>
</dbReference>
<protein>
    <recommendedName>
        <fullName evidence="7">Karyogamy protein KAR4</fullName>
    </recommendedName>
</protein>
<feature type="compositionally biased region" description="Basic residues" evidence="4">
    <location>
        <begin position="383"/>
        <end position="396"/>
    </location>
</feature>
<dbReference type="GO" id="GO:0005634">
    <property type="term" value="C:nucleus"/>
    <property type="evidence" value="ECO:0007669"/>
    <property type="project" value="UniProtKB-SubCell"/>
</dbReference>
<evidence type="ECO:0000256" key="3">
    <source>
        <dbReference type="PROSITE-ProRule" id="PRU00489"/>
    </source>
</evidence>
<gene>
    <name evidence="5" type="ORF">TRICI_002818</name>
</gene>
<dbReference type="OrthoDB" id="14833at2759"/>
<dbReference type="InterPro" id="IPR007757">
    <property type="entry name" value="MT-A70-like"/>
</dbReference>
<feature type="compositionally biased region" description="Low complexity" evidence="4">
    <location>
        <begin position="73"/>
        <end position="83"/>
    </location>
</feature>
<feature type="compositionally biased region" description="Low complexity" evidence="4">
    <location>
        <begin position="11"/>
        <end position="40"/>
    </location>
</feature>
<dbReference type="EMBL" id="SWFS01000192">
    <property type="protein sequence ID" value="KAA8914784.1"/>
    <property type="molecule type" value="Genomic_DNA"/>
</dbReference>
<proteinExistence type="inferred from homology"/>
<dbReference type="PROSITE" id="PS51592">
    <property type="entry name" value="SAM_MTA70L_2"/>
    <property type="match status" value="1"/>
</dbReference>
<feature type="region of interest" description="Disordered" evidence="4">
    <location>
        <begin position="11"/>
        <end position="94"/>
    </location>
</feature>
<dbReference type="Pfam" id="PF05063">
    <property type="entry name" value="MT-A70"/>
    <property type="match status" value="1"/>
</dbReference>
<evidence type="ECO:0000256" key="2">
    <source>
        <dbReference type="ARBA" id="ARBA00023242"/>
    </source>
</evidence>
<evidence type="ECO:0000313" key="6">
    <source>
        <dbReference type="Proteomes" id="UP000761534"/>
    </source>
</evidence>
<evidence type="ECO:0000313" key="5">
    <source>
        <dbReference type="EMBL" id="KAA8914784.1"/>
    </source>
</evidence>
<dbReference type="AlphaFoldDB" id="A0A642VAQ9"/>
<dbReference type="InterPro" id="IPR045123">
    <property type="entry name" value="METTL14-like"/>
</dbReference>
<keyword evidence="2" id="KW-0539">Nucleus</keyword>
<feature type="region of interest" description="Disordered" evidence="4">
    <location>
        <begin position="374"/>
        <end position="396"/>
    </location>
</feature>
<comment type="caution">
    <text evidence="5">The sequence shown here is derived from an EMBL/GenBank/DDBJ whole genome shotgun (WGS) entry which is preliminary data.</text>
</comment>
<accession>A0A642VAQ9</accession>